<evidence type="ECO:0000259" key="3">
    <source>
        <dbReference type="PROSITE" id="PS51186"/>
    </source>
</evidence>
<evidence type="ECO:0000313" key="5">
    <source>
        <dbReference type="Proteomes" id="UP001595923"/>
    </source>
</evidence>
<reference evidence="5" key="1">
    <citation type="journal article" date="2019" name="Int. J. Syst. Evol. Microbiol.">
        <title>The Global Catalogue of Microorganisms (GCM) 10K type strain sequencing project: providing services to taxonomists for standard genome sequencing and annotation.</title>
        <authorList>
            <consortium name="The Broad Institute Genomics Platform"/>
            <consortium name="The Broad Institute Genome Sequencing Center for Infectious Disease"/>
            <person name="Wu L."/>
            <person name="Ma J."/>
        </authorList>
    </citation>
    <scope>NUCLEOTIDE SEQUENCE [LARGE SCALE GENOMIC DNA]</scope>
    <source>
        <strain evidence="5">XZYJ18</strain>
    </source>
</reference>
<accession>A0ABV9E2D1</accession>
<dbReference type="Proteomes" id="UP001595923">
    <property type="component" value="Unassembled WGS sequence"/>
</dbReference>
<dbReference type="Pfam" id="PF00583">
    <property type="entry name" value="Acetyltransf_1"/>
    <property type="match status" value="2"/>
</dbReference>
<organism evidence="4 5">
    <name type="scientific">Nocardiopsis mangrovi</name>
    <dbReference type="NCBI Taxonomy" id="1179818"/>
    <lineage>
        <taxon>Bacteria</taxon>
        <taxon>Bacillati</taxon>
        <taxon>Actinomycetota</taxon>
        <taxon>Actinomycetes</taxon>
        <taxon>Streptosporangiales</taxon>
        <taxon>Nocardiopsidaceae</taxon>
        <taxon>Nocardiopsis</taxon>
    </lineage>
</organism>
<dbReference type="PANTHER" id="PTHR43877:SF1">
    <property type="entry name" value="ACETYLTRANSFERASE"/>
    <property type="match status" value="1"/>
</dbReference>
<evidence type="ECO:0000256" key="1">
    <source>
        <dbReference type="ARBA" id="ARBA00022679"/>
    </source>
</evidence>
<comment type="caution">
    <text evidence="4">The sequence shown here is derived from an EMBL/GenBank/DDBJ whole genome shotgun (WGS) entry which is preliminary data.</text>
</comment>
<dbReference type="RefSeq" id="WP_378579257.1">
    <property type="nucleotide sequence ID" value="NZ_JBHSFQ010000036.1"/>
</dbReference>
<dbReference type="Gene3D" id="3.40.630.30">
    <property type="match status" value="1"/>
</dbReference>
<evidence type="ECO:0000256" key="2">
    <source>
        <dbReference type="ARBA" id="ARBA00023315"/>
    </source>
</evidence>
<dbReference type="InterPro" id="IPR000182">
    <property type="entry name" value="GNAT_dom"/>
</dbReference>
<name>A0ABV9E2D1_9ACTN</name>
<protein>
    <submittedName>
        <fullName evidence="4">GNAT family N-acetyltransferase</fullName>
        <ecNumber evidence="4">2.3.1.-</ecNumber>
    </submittedName>
</protein>
<keyword evidence="5" id="KW-1185">Reference proteome</keyword>
<gene>
    <name evidence="4" type="ORF">ACFO4E_25980</name>
</gene>
<feature type="domain" description="N-acetyltransferase" evidence="3">
    <location>
        <begin position="1"/>
        <end position="134"/>
    </location>
</feature>
<dbReference type="PANTHER" id="PTHR43877">
    <property type="entry name" value="AMINOALKYLPHOSPHONATE N-ACETYLTRANSFERASE-RELATED-RELATED"/>
    <property type="match status" value="1"/>
</dbReference>
<dbReference type="InterPro" id="IPR050832">
    <property type="entry name" value="Bact_Acetyltransf"/>
</dbReference>
<proteinExistence type="predicted"/>
<dbReference type="SUPFAM" id="SSF55729">
    <property type="entry name" value="Acyl-CoA N-acyltransferases (Nat)"/>
    <property type="match status" value="2"/>
</dbReference>
<dbReference type="InterPro" id="IPR016181">
    <property type="entry name" value="Acyl_CoA_acyltransferase"/>
</dbReference>
<dbReference type="PROSITE" id="PS51186">
    <property type="entry name" value="GNAT"/>
    <property type="match status" value="2"/>
</dbReference>
<keyword evidence="2 4" id="KW-0012">Acyltransferase</keyword>
<dbReference type="EC" id="2.3.1.-" evidence="4"/>
<dbReference type="GO" id="GO:0016746">
    <property type="term" value="F:acyltransferase activity"/>
    <property type="evidence" value="ECO:0007669"/>
    <property type="project" value="UniProtKB-KW"/>
</dbReference>
<evidence type="ECO:0000313" key="4">
    <source>
        <dbReference type="EMBL" id="MFC4565319.1"/>
    </source>
</evidence>
<sequence length="284" mass="30580">MREACFPYEISTPDFFAWADRQSPPEERARRMVAEADGRVVGFATAKLALTSAVVGQGLGTLMVAPAHRRSGAGAALLAAMEDHLRSVGGRTLRAAGPLPGAEAFAAAKGYTERSRSHFQRLDLAGLPAAPLRPDGVELRPVSLYSNDPRAVHAAEADAAQGLPSDVPSTPMPYTAWAATIWEDPRIDRELSTLVLVHGEPAGIVAWQSDGKTRLKSSFTGTAPRFRGRGLATYAKATLLHRARERGFQTAYTENDAGNAPMLAINARLGYRRFVTEVLFGRDL</sequence>
<dbReference type="EMBL" id="JBHSFQ010000036">
    <property type="protein sequence ID" value="MFC4565319.1"/>
    <property type="molecule type" value="Genomic_DNA"/>
</dbReference>
<feature type="domain" description="N-acetyltransferase" evidence="3">
    <location>
        <begin position="137"/>
        <end position="284"/>
    </location>
</feature>
<keyword evidence="1 4" id="KW-0808">Transferase</keyword>